<keyword evidence="2" id="KW-0456">Lyase</keyword>
<feature type="non-terminal residue" evidence="4">
    <location>
        <position position="1"/>
    </location>
</feature>
<proteinExistence type="inferred from homology"/>
<gene>
    <name evidence="4" type="ORF">METZ01_LOCUS74279</name>
</gene>
<name>A0A381TZP2_9ZZZZ</name>
<dbReference type="Pfam" id="PF01168">
    <property type="entry name" value="Ala_racemase_N"/>
    <property type="match status" value="1"/>
</dbReference>
<reference evidence="4" key="1">
    <citation type="submission" date="2018-05" db="EMBL/GenBank/DDBJ databases">
        <authorList>
            <person name="Lanie J.A."/>
            <person name="Ng W.-L."/>
            <person name="Kazmierczak K.M."/>
            <person name="Andrzejewski T.M."/>
            <person name="Davidsen T.M."/>
            <person name="Wayne K.J."/>
            <person name="Tettelin H."/>
            <person name="Glass J.I."/>
            <person name="Rusch D."/>
            <person name="Podicherti R."/>
            <person name="Tsui H.-C.T."/>
            <person name="Winkler M.E."/>
        </authorList>
    </citation>
    <scope>NUCLEOTIDE SEQUENCE</scope>
</reference>
<organism evidence="4">
    <name type="scientific">marine metagenome</name>
    <dbReference type="NCBI Taxonomy" id="408172"/>
    <lineage>
        <taxon>unclassified sequences</taxon>
        <taxon>metagenomes</taxon>
        <taxon>ecological metagenomes</taxon>
    </lineage>
</organism>
<evidence type="ECO:0000313" key="4">
    <source>
        <dbReference type="EMBL" id="SVA21425.1"/>
    </source>
</evidence>
<dbReference type="InterPro" id="IPR051466">
    <property type="entry name" value="D-amino_acid_metab_enzyme"/>
</dbReference>
<sequence length="345" mass="35382">VRAGDLTTPALLADAGVLDANMATMSAARPGPALRPHAKAFKCTALAARLAAAGHAGFCCATVRELEGLAASGLGEDLLLANEVVDRRALARLGALVDAGTARVTVAIDSAETIAAAAGGGVREVIVDVDVGMPRCGCDPSNAGRLADEARAAGLVVRGVMGYEGHAQHVVDRTEREARTVQAMSVLVGAHADVGGDVVSGGGTGTWDCNHVVTELQAGSFVLMDGDYARLDLPFKEGLVLLTTAVSVRSGRHAALDGGLKALAMDSGDPRLVDDFGGVATVQFCSDEHTTVAGGSWSVGDRVGLRPAHIDPTISNHELLHLVDDAEAGGDAEVFESWPVDLRGW</sequence>
<dbReference type="PANTHER" id="PTHR28004">
    <property type="entry name" value="ZGC:162816-RELATED"/>
    <property type="match status" value="1"/>
</dbReference>
<evidence type="ECO:0000259" key="3">
    <source>
        <dbReference type="SMART" id="SM01119"/>
    </source>
</evidence>
<dbReference type="Gene3D" id="3.20.20.10">
    <property type="entry name" value="Alanine racemase"/>
    <property type="match status" value="1"/>
</dbReference>
<dbReference type="GO" id="GO:0008721">
    <property type="term" value="F:D-serine ammonia-lyase activity"/>
    <property type="evidence" value="ECO:0007669"/>
    <property type="project" value="TreeGrafter"/>
</dbReference>
<dbReference type="InterPro" id="IPR001608">
    <property type="entry name" value="Ala_racemase_N"/>
</dbReference>
<accession>A0A381TZP2</accession>
<comment type="similarity">
    <text evidence="1">Belongs to the DSD1 family.</text>
</comment>
<dbReference type="InterPro" id="IPR026956">
    <property type="entry name" value="D-ser_dehydrat-like_dom"/>
</dbReference>
<dbReference type="SUPFAM" id="SSF51419">
    <property type="entry name" value="PLP-binding barrel"/>
    <property type="match status" value="1"/>
</dbReference>
<dbReference type="Pfam" id="PF14031">
    <property type="entry name" value="D-ser_dehydrat"/>
    <property type="match status" value="1"/>
</dbReference>
<dbReference type="PANTHER" id="PTHR28004:SF2">
    <property type="entry name" value="D-SERINE DEHYDRATASE"/>
    <property type="match status" value="1"/>
</dbReference>
<dbReference type="EMBL" id="UINC01005453">
    <property type="protein sequence ID" value="SVA21425.1"/>
    <property type="molecule type" value="Genomic_DNA"/>
</dbReference>
<dbReference type="GO" id="GO:0036088">
    <property type="term" value="P:D-serine catabolic process"/>
    <property type="evidence" value="ECO:0007669"/>
    <property type="project" value="TreeGrafter"/>
</dbReference>
<dbReference type="InterPro" id="IPR042208">
    <property type="entry name" value="D-ser_dehydrat-like_sf"/>
</dbReference>
<dbReference type="SMART" id="SM01119">
    <property type="entry name" value="D-ser_dehydrat"/>
    <property type="match status" value="1"/>
</dbReference>
<evidence type="ECO:0000256" key="2">
    <source>
        <dbReference type="ARBA" id="ARBA00023239"/>
    </source>
</evidence>
<dbReference type="InterPro" id="IPR029066">
    <property type="entry name" value="PLP-binding_barrel"/>
</dbReference>
<dbReference type="AlphaFoldDB" id="A0A381TZP2"/>
<dbReference type="Gene3D" id="2.40.37.20">
    <property type="entry name" value="D-serine dehydratase-like domain"/>
    <property type="match status" value="1"/>
</dbReference>
<feature type="domain" description="D-serine dehydratase-like" evidence="3">
    <location>
        <begin position="238"/>
        <end position="324"/>
    </location>
</feature>
<evidence type="ECO:0000256" key="1">
    <source>
        <dbReference type="ARBA" id="ARBA00005323"/>
    </source>
</evidence>
<protein>
    <recommendedName>
        <fullName evidence="3">D-serine dehydratase-like domain-containing protein</fullName>
    </recommendedName>
</protein>